<name>A0A2P5BPJ9_PARAD</name>
<sequence length="107" mass="12824">MRPSAVVPSSSIIQPENVIVHVVATLWCWHQMEHLKRKTIDKNKLAYLTEMRNKDNKKTTINDFKFKQTPPCRNIKRTLHSHHSLKYSNNKTHKIHVKRSHTNMWEW</sequence>
<dbReference type="AlphaFoldDB" id="A0A2P5BPJ9"/>
<keyword evidence="2" id="KW-1185">Reference proteome</keyword>
<accession>A0A2P5BPJ9</accession>
<proteinExistence type="predicted"/>
<dbReference type="OrthoDB" id="10279554at2759"/>
<organism evidence="1 2">
    <name type="scientific">Parasponia andersonii</name>
    <name type="common">Sponia andersonii</name>
    <dbReference type="NCBI Taxonomy" id="3476"/>
    <lineage>
        <taxon>Eukaryota</taxon>
        <taxon>Viridiplantae</taxon>
        <taxon>Streptophyta</taxon>
        <taxon>Embryophyta</taxon>
        <taxon>Tracheophyta</taxon>
        <taxon>Spermatophyta</taxon>
        <taxon>Magnoliopsida</taxon>
        <taxon>eudicotyledons</taxon>
        <taxon>Gunneridae</taxon>
        <taxon>Pentapetalae</taxon>
        <taxon>rosids</taxon>
        <taxon>fabids</taxon>
        <taxon>Rosales</taxon>
        <taxon>Cannabaceae</taxon>
        <taxon>Parasponia</taxon>
    </lineage>
</organism>
<evidence type="ECO:0000313" key="2">
    <source>
        <dbReference type="Proteomes" id="UP000237105"/>
    </source>
</evidence>
<dbReference type="EMBL" id="JXTB01000243">
    <property type="protein sequence ID" value="PON50693.1"/>
    <property type="molecule type" value="Genomic_DNA"/>
</dbReference>
<dbReference type="Proteomes" id="UP000237105">
    <property type="component" value="Unassembled WGS sequence"/>
</dbReference>
<evidence type="ECO:0000313" key="1">
    <source>
        <dbReference type="EMBL" id="PON50693.1"/>
    </source>
</evidence>
<gene>
    <name evidence="1" type="ORF">PanWU01x14_222260</name>
</gene>
<comment type="caution">
    <text evidence="1">The sequence shown here is derived from an EMBL/GenBank/DDBJ whole genome shotgun (WGS) entry which is preliminary data.</text>
</comment>
<reference evidence="2" key="1">
    <citation type="submission" date="2016-06" db="EMBL/GenBank/DDBJ databases">
        <title>Parallel loss of symbiosis genes in relatives of nitrogen-fixing non-legume Parasponia.</title>
        <authorList>
            <person name="Van Velzen R."/>
            <person name="Holmer R."/>
            <person name="Bu F."/>
            <person name="Rutten L."/>
            <person name="Van Zeijl A."/>
            <person name="Liu W."/>
            <person name="Santuari L."/>
            <person name="Cao Q."/>
            <person name="Sharma T."/>
            <person name="Shen D."/>
            <person name="Roswanjaya Y."/>
            <person name="Wardhani T."/>
            <person name="Kalhor M.S."/>
            <person name="Jansen J."/>
            <person name="Van den Hoogen J."/>
            <person name="Gungor B."/>
            <person name="Hartog M."/>
            <person name="Hontelez J."/>
            <person name="Verver J."/>
            <person name="Yang W.-C."/>
            <person name="Schijlen E."/>
            <person name="Repin R."/>
            <person name="Schilthuizen M."/>
            <person name="Schranz E."/>
            <person name="Heidstra R."/>
            <person name="Miyata K."/>
            <person name="Fedorova E."/>
            <person name="Kohlen W."/>
            <person name="Bisseling T."/>
            <person name="Smit S."/>
            <person name="Geurts R."/>
        </authorList>
    </citation>
    <scope>NUCLEOTIDE SEQUENCE [LARGE SCALE GENOMIC DNA]</scope>
    <source>
        <strain evidence="2">cv. WU1-14</strain>
    </source>
</reference>
<protein>
    <submittedName>
        <fullName evidence="1">Uncharacterized protein</fullName>
    </submittedName>
</protein>